<dbReference type="SUPFAM" id="SSF50346">
    <property type="entry name" value="PRC-barrel domain"/>
    <property type="match status" value="2"/>
</dbReference>
<organism evidence="4 5">
    <name type="scientific">Anaerobaca lacustris</name>
    <dbReference type="NCBI Taxonomy" id="3044600"/>
    <lineage>
        <taxon>Bacteria</taxon>
        <taxon>Pseudomonadati</taxon>
        <taxon>Planctomycetota</taxon>
        <taxon>Phycisphaerae</taxon>
        <taxon>Sedimentisphaerales</taxon>
        <taxon>Anaerobacaceae</taxon>
        <taxon>Anaerobaca</taxon>
    </lineage>
</organism>
<dbReference type="InterPro" id="IPR011033">
    <property type="entry name" value="PRC_barrel-like_sf"/>
</dbReference>
<dbReference type="InterPro" id="IPR058837">
    <property type="entry name" value="MamS_MamX_dom"/>
</dbReference>
<reference evidence="4" key="1">
    <citation type="submission" date="2023-05" db="EMBL/GenBank/DDBJ databases">
        <title>Anaerotaeda fermentans gen. nov., sp. nov., a novel anaerobic planctomycete of the new family within the order Sedimentisphaerales isolated from Taman Peninsula, Russia.</title>
        <authorList>
            <person name="Khomyakova M.A."/>
            <person name="Merkel A.Y."/>
            <person name="Slobodkin A.I."/>
        </authorList>
    </citation>
    <scope>NUCLEOTIDE SEQUENCE</scope>
    <source>
        <strain evidence="4">M17dextr</strain>
    </source>
</reference>
<name>A0AAW6TU91_9BACT</name>
<dbReference type="InterPro" id="IPR027275">
    <property type="entry name" value="PRC-brl_dom"/>
</dbReference>
<dbReference type="EMBL" id="JASCXX010000002">
    <property type="protein sequence ID" value="MDI6447824.1"/>
    <property type="molecule type" value="Genomic_DNA"/>
</dbReference>
<keyword evidence="5" id="KW-1185">Reference proteome</keyword>
<dbReference type="Proteomes" id="UP001431776">
    <property type="component" value="Unassembled WGS sequence"/>
</dbReference>
<dbReference type="Pfam" id="PF05239">
    <property type="entry name" value="PRC"/>
    <property type="match status" value="1"/>
</dbReference>
<dbReference type="Pfam" id="PF26390">
    <property type="entry name" value="MamS_MamX"/>
    <property type="match status" value="1"/>
</dbReference>
<dbReference type="AlphaFoldDB" id="A0AAW6TU91"/>
<evidence type="ECO:0000313" key="4">
    <source>
        <dbReference type="EMBL" id="MDI6447824.1"/>
    </source>
</evidence>
<feature type="domain" description="PRC-barrel" evidence="2">
    <location>
        <begin position="29"/>
        <end position="98"/>
    </location>
</feature>
<feature type="domain" description="Magnetosome protein MamS/MamX" evidence="3">
    <location>
        <begin position="353"/>
        <end position="439"/>
    </location>
</feature>
<dbReference type="Gene3D" id="2.30.30.240">
    <property type="entry name" value="PRC-barrel domain"/>
    <property type="match status" value="1"/>
</dbReference>
<evidence type="ECO:0000259" key="3">
    <source>
        <dbReference type="Pfam" id="PF26390"/>
    </source>
</evidence>
<protein>
    <submittedName>
        <fullName evidence="4">PRC-barrel domain-containing protein</fullName>
    </submittedName>
</protein>
<evidence type="ECO:0000259" key="2">
    <source>
        <dbReference type="Pfam" id="PF05239"/>
    </source>
</evidence>
<feature type="region of interest" description="Disordered" evidence="1">
    <location>
        <begin position="166"/>
        <end position="192"/>
    </location>
</feature>
<sequence length="464" mass="51251">MGSTNEAESVGGQMKSQPAVATQPLYQRLDRLVGTPVLDLQGKRLGRIKDIVLDSQGESISYAALSYGGFFGVGERLFAVPWSEFRRHPDKEAYVLNVRKEHLRSAPRPADSYQILTPNLADYTGATSPTGASEAAGYAETHGFRKNDWPDQADDNWAERIRTSYRKGHLKSGPSRTESAPERAATMSAERQMPVTSRRVTRLIGMATRDLQGHSLGQLDGIVVDTIRDEIVYGVVILNTTPWALDRELALVPWSVIEVVPELSALQVNADASMLEAVAFARAEGFPYLGDPLYDQSIEARFEATPYWETLGYVPGDGPVLEGTEPGRTGRDLDVSVWRPGSEYNQRFDPGLVTTVHGTIQRLDVFRPSRNAVEGLRLSVRAVDGRTWVIHTGPRSYMESQGILLHFGDRVTIVGAPAWIAPWRGEVLMASTIHRGNETWRLRDANGIPQWNAGDLIETGISSR</sequence>
<proteinExistence type="predicted"/>
<evidence type="ECO:0000256" key="1">
    <source>
        <dbReference type="SAM" id="MobiDB-lite"/>
    </source>
</evidence>
<gene>
    <name evidence="4" type="ORF">QJ522_02115</name>
</gene>
<dbReference type="RefSeq" id="WP_349243236.1">
    <property type="nucleotide sequence ID" value="NZ_JASCXX010000002.1"/>
</dbReference>
<comment type="caution">
    <text evidence="4">The sequence shown here is derived from an EMBL/GenBank/DDBJ whole genome shotgun (WGS) entry which is preliminary data.</text>
</comment>
<accession>A0AAW6TU91</accession>
<dbReference type="PANTHER" id="PTHR36505">
    <property type="entry name" value="BLR1072 PROTEIN"/>
    <property type="match status" value="1"/>
</dbReference>
<dbReference type="PANTHER" id="PTHR36505:SF1">
    <property type="entry name" value="BLR1072 PROTEIN"/>
    <property type="match status" value="1"/>
</dbReference>
<evidence type="ECO:0000313" key="5">
    <source>
        <dbReference type="Proteomes" id="UP001431776"/>
    </source>
</evidence>